<dbReference type="OrthoDB" id="9812605at2"/>
<keyword evidence="2" id="KW-1185">Reference proteome</keyword>
<reference evidence="1 2" key="1">
    <citation type="submission" date="2018-12" db="EMBL/GenBank/DDBJ databases">
        <title>Bacillus chawlae sp. nov., Bacillus glennii sp. nov., and Bacillus saganii sp. nov. Isolated from the Vehicle Assembly Building at Kennedy Space Center where the Viking Spacecraft were Assembled.</title>
        <authorList>
            <person name="Seuylemezian A."/>
            <person name="Vaishampayan P."/>
        </authorList>
    </citation>
    <scope>NUCLEOTIDE SEQUENCE [LARGE SCALE GENOMIC DNA]</scope>
    <source>
        <strain evidence="1 2">L5</strain>
    </source>
</reference>
<gene>
    <name evidence="1" type="ORF">ELQ35_03395</name>
</gene>
<dbReference type="RefSeq" id="WP_126863430.1">
    <property type="nucleotide sequence ID" value="NZ_JAUSTX010000004.1"/>
</dbReference>
<dbReference type="EMBL" id="RYZZ01000005">
    <property type="protein sequence ID" value="RUQ31407.1"/>
    <property type="molecule type" value="Genomic_DNA"/>
</dbReference>
<dbReference type="AlphaFoldDB" id="A0A3S0U5H5"/>
<dbReference type="Proteomes" id="UP000267430">
    <property type="component" value="Unassembled WGS sequence"/>
</dbReference>
<name>A0A3S0U5H5_9BACI</name>
<evidence type="ECO:0000313" key="2">
    <source>
        <dbReference type="Proteomes" id="UP000267430"/>
    </source>
</evidence>
<accession>A0A3S0U5H5</accession>
<protein>
    <submittedName>
        <fullName evidence="1">Uncharacterized protein</fullName>
    </submittedName>
</protein>
<proteinExistence type="predicted"/>
<comment type="caution">
    <text evidence="1">The sequence shown here is derived from an EMBL/GenBank/DDBJ whole genome shotgun (WGS) entry which is preliminary data.</text>
</comment>
<organism evidence="1 2">
    <name type="scientific">Peribacillus cavernae</name>
    <dbReference type="NCBI Taxonomy" id="1674310"/>
    <lineage>
        <taxon>Bacteria</taxon>
        <taxon>Bacillati</taxon>
        <taxon>Bacillota</taxon>
        <taxon>Bacilli</taxon>
        <taxon>Bacillales</taxon>
        <taxon>Bacillaceae</taxon>
        <taxon>Peribacillus</taxon>
    </lineage>
</organism>
<sequence>MLWDVSKLIFENYGEKSTLSKEELSSPDDRKFPIKYPREFENRVNWEDVNELMAAKIAVLLKT</sequence>
<evidence type="ECO:0000313" key="1">
    <source>
        <dbReference type="EMBL" id="RUQ31407.1"/>
    </source>
</evidence>